<comment type="similarity">
    <text evidence="1">Belongs to the glycosyl hydrolase 3 family.</text>
</comment>
<dbReference type="PANTHER" id="PTHR42715:SF10">
    <property type="entry name" value="BETA-GLUCOSIDASE"/>
    <property type="match status" value="1"/>
</dbReference>
<accession>A0A4R3NNJ9</accession>
<dbReference type="GO" id="GO:0005975">
    <property type="term" value="P:carbohydrate metabolic process"/>
    <property type="evidence" value="ECO:0007669"/>
    <property type="project" value="InterPro"/>
</dbReference>
<evidence type="ECO:0000256" key="4">
    <source>
        <dbReference type="ARBA" id="ARBA00032194"/>
    </source>
</evidence>
<dbReference type="InterPro" id="IPR013783">
    <property type="entry name" value="Ig-like_fold"/>
</dbReference>
<evidence type="ECO:0000256" key="3">
    <source>
        <dbReference type="ARBA" id="ARBA00031448"/>
    </source>
</evidence>
<keyword evidence="8" id="KW-1185">Reference proteome</keyword>
<dbReference type="RefSeq" id="WP_207903953.1">
    <property type="nucleotide sequence ID" value="NZ_SMAR01000040.1"/>
</dbReference>
<evidence type="ECO:0000256" key="1">
    <source>
        <dbReference type="ARBA" id="ARBA00005336"/>
    </source>
</evidence>
<dbReference type="InterPro" id="IPR026891">
    <property type="entry name" value="Fn3-like"/>
</dbReference>
<evidence type="ECO:0000313" key="7">
    <source>
        <dbReference type="EMBL" id="TCT31751.1"/>
    </source>
</evidence>
<dbReference type="Pfam" id="PF01915">
    <property type="entry name" value="Glyco_hydro_3_C"/>
    <property type="match status" value="1"/>
</dbReference>
<dbReference type="Proteomes" id="UP000295097">
    <property type="component" value="Unassembled WGS sequence"/>
</dbReference>
<dbReference type="SUPFAM" id="SSF52279">
    <property type="entry name" value="Beta-D-glucan exohydrolase, C-terminal domain"/>
    <property type="match status" value="1"/>
</dbReference>
<dbReference type="SMART" id="SM01217">
    <property type="entry name" value="Fn3_like"/>
    <property type="match status" value="1"/>
</dbReference>
<feature type="non-terminal residue" evidence="7">
    <location>
        <position position="1"/>
    </location>
</feature>
<name>A0A4R3NNJ9_9HYPH</name>
<evidence type="ECO:0000256" key="5">
    <source>
        <dbReference type="ARBA" id="ARBA00032594"/>
    </source>
</evidence>
<sequence length="294" mass="31449">LDMIPSAVEAAKNADVAIVCVGDLSGIFQTGTVGEGSDADTLELPGVQQKLLDAVIETGKPVIVVISSGRPYNLGGAEDRIAAQVMTFFSGQEGGTALASVLTGAVEPSGRLTLSIPHNVGAAPYFYNHSFKSSGTPIARHFGSRYPFGHGLSYTTFDYSDVKLENDAVDIEKGTVRLSFTVTNTGDRDGIAVPQLYVRDEIATLVRPVKELKAFGKIALKPGTSARVTFEVPTDILNFTGYEGYRVVEPGFFTLMIGASSGDIRLKTRVEVIGKRRKLPANWRMLSATLTEKA</sequence>
<keyword evidence="2" id="KW-0378">Hydrolase</keyword>
<dbReference type="InterPro" id="IPR002772">
    <property type="entry name" value="Glyco_hydro_3_C"/>
</dbReference>
<gene>
    <name evidence="7" type="ORF">EDC90_104021</name>
</gene>
<feature type="domain" description="Fibronectin type III-like" evidence="6">
    <location>
        <begin position="192"/>
        <end position="261"/>
    </location>
</feature>
<dbReference type="Gene3D" id="2.60.40.10">
    <property type="entry name" value="Immunoglobulins"/>
    <property type="match status" value="1"/>
</dbReference>
<evidence type="ECO:0000256" key="2">
    <source>
        <dbReference type="ARBA" id="ARBA00022801"/>
    </source>
</evidence>
<reference evidence="7 8" key="1">
    <citation type="submission" date="2019-03" db="EMBL/GenBank/DDBJ databases">
        <title>Freshwater and sediment microbial communities from various areas in North America, analyzing microbe dynamics in response to fracking.</title>
        <authorList>
            <person name="Lamendella R."/>
        </authorList>
    </citation>
    <scope>NUCLEOTIDE SEQUENCE [LARGE SCALE GENOMIC DNA]</scope>
    <source>
        <strain evidence="7 8">175.2</strain>
    </source>
</reference>
<dbReference type="Gene3D" id="3.40.50.1700">
    <property type="entry name" value="Glycoside hydrolase family 3 C-terminal domain"/>
    <property type="match status" value="1"/>
</dbReference>
<dbReference type="InterPro" id="IPR050288">
    <property type="entry name" value="Cellulose_deg_GH3"/>
</dbReference>
<dbReference type="PANTHER" id="PTHR42715">
    <property type="entry name" value="BETA-GLUCOSIDASE"/>
    <property type="match status" value="1"/>
</dbReference>
<evidence type="ECO:0000259" key="6">
    <source>
        <dbReference type="SMART" id="SM01217"/>
    </source>
</evidence>
<comment type="caution">
    <text evidence="7">The sequence shown here is derived from an EMBL/GenBank/DDBJ whole genome shotgun (WGS) entry which is preliminary data.</text>
</comment>
<dbReference type="Pfam" id="PF14310">
    <property type="entry name" value="Fn3-like"/>
    <property type="match status" value="1"/>
</dbReference>
<evidence type="ECO:0000313" key="8">
    <source>
        <dbReference type="Proteomes" id="UP000295097"/>
    </source>
</evidence>
<dbReference type="InterPro" id="IPR036881">
    <property type="entry name" value="Glyco_hydro_3_C_sf"/>
</dbReference>
<dbReference type="EMBL" id="SMAR01000040">
    <property type="protein sequence ID" value="TCT31751.1"/>
    <property type="molecule type" value="Genomic_DNA"/>
</dbReference>
<dbReference type="FunFam" id="2.60.40.10:FF:000495">
    <property type="entry name" value="Periplasmic beta-glucosidase"/>
    <property type="match status" value="1"/>
</dbReference>
<organism evidence="7 8">
    <name type="scientific">Martelella mediterranea</name>
    <dbReference type="NCBI Taxonomy" id="293089"/>
    <lineage>
        <taxon>Bacteria</taxon>
        <taxon>Pseudomonadati</taxon>
        <taxon>Pseudomonadota</taxon>
        <taxon>Alphaproteobacteria</taxon>
        <taxon>Hyphomicrobiales</taxon>
        <taxon>Aurantimonadaceae</taxon>
        <taxon>Martelella</taxon>
    </lineage>
</organism>
<proteinExistence type="inferred from homology"/>
<dbReference type="AlphaFoldDB" id="A0A4R3NNJ9"/>
<dbReference type="GO" id="GO:0008422">
    <property type="term" value="F:beta-glucosidase activity"/>
    <property type="evidence" value="ECO:0007669"/>
    <property type="project" value="UniProtKB-ARBA"/>
</dbReference>
<protein>
    <recommendedName>
        <fullName evidence="5">Beta-D-glucoside glucohydrolase</fullName>
    </recommendedName>
    <alternativeName>
        <fullName evidence="3">Cellobiase</fullName>
    </alternativeName>
    <alternativeName>
        <fullName evidence="4">Gentiobiase</fullName>
    </alternativeName>
</protein>